<dbReference type="InterPro" id="IPR045404">
    <property type="entry name" value="Gp13-like"/>
</dbReference>
<dbReference type="SUPFAM" id="SSF56563">
    <property type="entry name" value="Major capsid protein gp5"/>
    <property type="match status" value="1"/>
</dbReference>
<proteinExistence type="predicted"/>
<dbReference type="RefSeq" id="WP_131635983.1">
    <property type="nucleotide sequence ID" value="NZ_SJOO01000023.1"/>
</dbReference>
<evidence type="ECO:0000313" key="2">
    <source>
        <dbReference type="Proteomes" id="UP000291424"/>
    </source>
</evidence>
<dbReference type="AlphaFoldDB" id="A0A4R0FUK2"/>
<dbReference type="OrthoDB" id="8421149at2"/>
<dbReference type="EMBL" id="SJOO01000023">
    <property type="protein sequence ID" value="TCB86663.1"/>
    <property type="molecule type" value="Genomic_DNA"/>
</dbReference>
<gene>
    <name evidence="1" type="ORF">E0L20_23470</name>
</gene>
<dbReference type="Pfam" id="PF20036">
    <property type="entry name" value="Gp13-like"/>
    <property type="match status" value="1"/>
</dbReference>
<reference evidence="1 2" key="1">
    <citation type="submission" date="2019-02" db="EMBL/GenBank/DDBJ databases">
        <title>The draft genome of Enterobacter spp. strains.</title>
        <authorList>
            <person name="Wang C."/>
            <person name="Feng Y."/>
            <person name="Zong Z."/>
        </authorList>
    </citation>
    <scope>NUCLEOTIDE SEQUENCE [LARGE SCALE GENOMIC DNA]</scope>
    <source>
        <strain evidence="1 2">WCHEW120002</strain>
    </source>
</reference>
<organism evidence="1 2">
    <name type="scientific">Enterobacter wuhouensis</name>
    <dbReference type="NCBI Taxonomy" id="2529381"/>
    <lineage>
        <taxon>Bacteria</taxon>
        <taxon>Pseudomonadati</taxon>
        <taxon>Pseudomonadota</taxon>
        <taxon>Gammaproteobacteria</taxon>
        <taxon>Enterobacterales</taxon>
        <taxon>Enterobacteriaceae</taxon>
        <taxon>Enterobacter</taxon>
    </lineage>
</organism>
<protein>
    <submittedName>
        <fullName evidence="1">Ig domain-containing protein</fullName>
    </submittedName>
</protein>
<accession>A0A4R0FUK2</accession>
<comment type="caution">
    <text evidence="1">The sequence shown here is derived from an EMBL/GenBank/DDBJ whole genome shotgun (WGS) entry which is preliminary data.</text>
</comment>
<sequence>MSTTVNSDLIIYDDLAQTAFLERRQDNLAIFNASSNGAILLDNELIEGDFRKRAFYKVGGSIESRDVNSTEKVTGKKIGAGEAVSVKAPWKYGPYETTEEAFKRRGRSVDEFSEVIGTDVADATLEGYVKYGLKALTAAIGANADMVVNADIETDGKKTLTRGLRKYGDKFNRVVLFVMHSATYFDIVDEAIANKIYEEAGVVVYGGQPGTLGKPVLVTDTMDADAILGLVAGAVTVTESQAPGFRSYDINDQENLAIGYRAEGVVNVDLLGYSWDTSKGDNPDLTKIGTAGNWKKHFTSNKSTAGVLIKLGSAAGE</sequence>
<dbReference type="Proteomes" id="UP000291424">
    <property type="component" value="Unassembled WGS sequence"/>
</dbReference>
<name>A0A4R0FUK2_9ENTR</name>
<evidence type="ECO:0000313" key="1">
    <source>
        <dbReference type="EMBL" id="TCB86663.1"/>
    </source>
</evidence>